<dbReference type="EMBL" id="JACAZE010000016">
    <property type="protein sequence ID" value="KAF7296551.1"/>
    <property type="molecule type" value="Genomic_DNA"/>
</dbReference>
<gene>
    <name evidence="2" type="ORF">HMN09_01062100</name>
</gene>
<name>A0A8H6VYJ9_MYCCL</name>
<dbReference type="InterPro" id="IPR000210">
    <property type="entry name" value="BTB/POZ_dom"/>
</dbReference>
<protein>
    <submittedName>
        <fullName evidence="2">BTB domain-containing protein</fullName>
    </submittedName>
</protein>
<dbReference type="AlphaFoldDB" id="A0A8H6VYJ9"/>
<evidence type="ECO:0000259" key="1">
    <source>
        <dbReference type="PROSITE" id="PS50097"/>
    </source>
</evidence>
<organism evidence="2 3">
    <name type="scientific">Mycena chlorophos</name>
    <name type="common">Agaric fungus</name>
    <name type="synonym">Agaricus chlorophos</name>
    <dbReference type="NCBI Taxonomy" id="658473"/>
    <lineage>
        <taxon>Eukaryota</taxon>
        <taxon>Fungi</taxon>
        <taxon>Dikarya</taxon>
        <taxon>Basidiomycota</taxon>
        <taxon>Agaricomycotina</taxon>
        <taxon>Agaricomycetes</taxon>
        <taxon>Agaricomycetidae</taxon>
        <taxon>Agaricales</taxon>
        <taxon>Marasmiineae</taxon>
        <taxon>Mycenaceae</taxon>
        <taxon>Mycena</taxon>
    </lineage>
</organism>
<dbReference type="CDD" id="cd18186">
    <property type="entry name" value="BTB_POZ_ZBTB_KLHL-like"/>
    <property type="match status" value="1"/>
</dbReference>
<accession>A0A8H6VYJ9</accession>
<dbReference type="OrthoDB" id="3036049at2759"/>
<dbReference type="Gene3D" id="3.30.710.10">
    <property type="entry name" value="Potassium Channel Kv1.1, Chain A"/>
    <property type="match status" value="1"/>
</dbReference>
<comment type="caution">
    <text evidence="2">The sequence shown here is derived from an EMBL/GenBank/DDBJ whole genome shotgun (WGS) entry which is preliminary data.</text>
</comment>
<feature type="domain" description="BTB" evidence="1">
    <location>
        <begin position="23"/>
        <end position="52"/>
    </location>
</feature>
<dbReference type="Proteomes" id="UP000613580">
    <property type="component" value="Unassembled WGS sequence"/>
</dbReference>
<evidence type="ECO:0000313" key="2">
    <source>
        <dbReference type="EMBL" id="KAF7296551.1"/>
    </source>
</evidence>
<dbReference type="SMART" id="SM00225">
    <property type="entry name" value="BTB"/>
    <property type="match status" value="1"/>
</dbReference>
<sequence>MQADAPSPSVALQKARGLYWEDCGLVIRAENTLYRVSRELLSAHSPVFRDMFLLPMPVDAETYEGCPLVHLPDSASDVSNFFSALFLYDFFEAYPQPTSFPIVSSVLRLSDKYGVDGLRARALGHLSAVHPTNLDDFKALPIAGNPLVDSLYDAGADVVALARRLSLDWLLPSAFYRLCQSHIHDLIFTADLSIEDKQRWLTGYRLLEGRENNALLEFLWTPERYIGCERDSDTCAEERMAYRKKTLEWGTLTTIELLPNLPLDVWEENDWNRLDVCDVCLESMKEQFNNARQAFWQKVPKIFDLPEWAVLEKMRATAM</sequence>
<dbReference type="PROSITE" id="PS50097">
    <property type="entry name" value="BTB"/>
    <property type="match status" value="1"/>
</dbReference>
<dbReference type="SUPFAM" id="SSF54695">
    <property type="entry name" value="POZ domain"/>
    <property type="match status" value="1"/>
</dbReference>
<proteinExistence type="predicted"/>
<keyword evidence="3" id="KW-1185">Reference proteome</keyword>
<dbReference type="InterPro" id="IPR011333">
    <property type="entry name" value="SKP1/BTB/POZ_sf"/>
</dbReference>
<reference evidence="2" key="1">
    <citation type="submission" date="2020-05" db="EMBL/GenBank/DDBJ databases">
        <title>Mycena genomes resolve the evolution of fungal bioluminescence.</title>
        <authorList>
            <person name="Tsai I.J."/>
        </authorList>
    </citation>
    <scope>NUCLEOTIDE SEQUENCE</scope>
    <source>
        <strain evidence="2">110903Hualien_Pintung</strain>
    </source>
</reference>
<evidence type="ECO:0000313" key="3">
    <source>
        <dbReference type="Proteomes" id="UP000613580"/>
    </source>
</evidence>